<dbReference type="Proteomes" id="UP000265341">
    <property type="component" value="Unassembled WGS sequence"/>
</dbReference>
<evidence type="ECO:0000313" key="2">
    <source>
        <dbReference type="EMBL" id="RIH84754.1"/>
    </source>
</evidence>
<name>A0A399EJ56_9DEIN</name>
<accession>A0A399EJ56</accession>
<feature type="domain" description="PatA-like N-terminal" evidence="1">
    <location>
        <begin position="3"/>
        <end position="100"/>
    </location>
</feature>
<proteinExistence type="predicted"/>
<dbReference type="RefSeq" id="WP_182482797.1">
    <property type="nucleotide sequence ID" value="NZ_QWLA01000052.1"/>
</dbReference>
<organism evidence="2 3">
    <name type="scientific">Calidithermus roseus</name>
    <dbReference type="NCBI Taxonomy" id="1644118"/>
    <lineage>
        <taxon>Bacteria</taxon>
        <taxon>Thermotogati</taxon>
        <taxon>Deinococcota</taxon>
        <taxon>Deinococci</taxon>
        <taxon>Thermales</taxon>
        <taxon>Thermaceae</taxon>
        <taxon>Calidithermus</taxon>
    </lineage>
</organism>
<dbReference type="InterPro" id="IPR025497">
    <property type="entry name" value="PatA-like_N"/>
</dbReference>
<dbReference type="EMBL" id="QWLA01000052">
    <property type="protein sequence ID" value="RIH84754.1"/>
    <property type="molecule type" value="Genomic_DNA"/>
</dbReference>
<comment type="caution">
    <text evidence="2">The sequence shown here is derived from an EMBL/GenBank/DDBJ whole genome shotgun (WGS) entry which is preliminary data.</text>
</comment>
<dbReference type="Pfam" id="PF14332">
    <property type="entry name" value="DUF4388"/>
    <property type="match status" value="1"/>
</dbReference>
<sequence>MLRGNLKEFPLLNLLQTLLGSKRDGELYLEHPQIPAQLSLRQGRLVSAEAGKRIGDEALELIAGMRYVPFRFEDGQAPVEENLFGGLAVQQRLAQLIEDWQQLELLSSDWSEVLQLKPRGKQIQLSHDLLKLASLSNGQSIATILLGTGMPPLEVARKLERLLELGVLEARPQVQIVRHKLIVLPLYGTPQGVAFVDEKLYREWSPKFRAGFRLLLQARNGPILSFQVLPRPNFAGRVGLCDPDLRRHRLARGLEVEAWFTPG</sequence>
<protein>
    <recommendedName>
        <fullName evidence="1">PatA-like N-terminal domain-containing protein</fullName>
    </recommendedName>
</protein>
<gene>
    <name evidence="2" type="ORF">Mrose_02502</name>
</gene>
<evidence type="ECO:0000313" key="3">
    <source>
        <dbReference type="Proteomes" id="UP000265341"/>
    </source>
</evidence>
<evidence type="ECO:0000259" key="1">
    <source>
        <dbReference type="Pfam" id="PF14332"/>
    </source>
</evidence>
<keyword evidence="3" id="KW-1185">Reference proteome</keyword>
<reference evidence="2 3" key="1">
    <citation type="submission" date="2018-08" db="EMBL/GenBank/DDBJ databases">
        <title>Meiothermus roseus NBRC 110900 genome sequencing project.</title>
        <authorList>
            <person name="Da Costa M.S."/>
            <person name="Albuquerque L."/>
            <person name="Raposo P."/>
            <person name="Froufe H.J.C."/>
            <person name="Barroso C.S."/>
            <person name="Egas C."/>
        </authorList>
    </citation>
    <scope>NUCLEOTIDE SEQUENCE [LARGE SCALE GENOMIC DNA]</scope>
    <source>
        <strain evidence="2 3">NBRC 110900</strain>
    </source>
</reference>
<dbReference type="AlphaFoldDB" id="A0A399EJ56"/>